<feature type="signal peptide" evidence="1">
    <location>
        <begin position="1"/>
        <end position="26"/>
    </location>
</feature>
<comment type="caution">
    <text evidence="2">The sequence shown here is derived from an EMBL/GenBank/DDBJ whole genome shotgun (WGS) entry which is preliminary data.</text>
</comment>
<evidence type="ECO:0000313" key="2">
    <source>
        <dbReference type="EMBL" id="GLQ06252.1"/>
    </source>
</evidence>
<dbReference type="PANTHER" id="PTHR40590:SF1">
    <property type="entry name" value="CYTOPLASMIC PROTEIN"/>
    <property type="match status" value="1"/>
</dbReference>
<protein>
    <submittedName>
        <fullName evidence="2">GumN family protein</fullName>
    </submittedName>
</protein>
<organism evidence="2 3">
    <name type="scientific">Sneathiella chinensis</name>
    <dbReference type="NCBI Taxonomy" id="349750"/>
    <lineage>
        <taxon>Bacteria</taxon>
        <taxon>Pseudomonadati</taxon>
        <taxon>Pseudomonadota</taxon>
        <taxon>Alphaproteobacteria</taxon>
        <taxon>Sneathiellales</taxon>
        <taxon>Sneathiellaceae</taxon>
        <taxon>Sneathiella</taxon>
    </lineage>
</organism>
<dbReference type="Pfam" id="PF01963">
    <property type="entry name" value="TraB_PrgY_gumN"/>
    <property type="match status" value="1"/>
</dbReference>
<dbReference type="EMBL" id="BSNF01000006">
    <property type="protein sequence ID" value="GLQ06252.1"/>
    <property type="molecule type" value="Genomic_DNA"/>
</dbReference>
<gene>
    <name evidence="2" type="ORF">GCM10007924_14730</name>
</gene>
<dbReference type="PANTHER" id="PTHR40590">
    <property type="entry name" value="CYTOPLASMIC PROTEIN-RELATED"/>
    <property type="match status" value="1"/>
</dbReference>
<feature type="chain" id="PRO_5046338998" evidence="1">
    <location>
        <begin position="27"/>
        <end position="309"/>
    </location>
</feature>
<dbReference type="InterPro" id="IPR002816">
    <property type="entry name" value="TraB/PrgY/GumN_fam"/>
</dbReference>
<keyword evidence="1" id="KW-0732">Signal</keyword>
<dbReference type="RefSeq" id="WP_169560308.1">
    <property type="nucleotide sequence ID" value="NZ_BSNF01000006.1"/>
</dbReference>
<evidence type="ECO:0000313" key="3">
    <source>
        <dbReference type="Proteomes" id="UP001161409"/>
    </source>
</evidence>
<dbReference type="CDD" id="cd14789">
    <property type="entry name" value="Tiki"/>
    <property type="match status" value="1"/>
</dbReference>
<proteinExistence type="predicted"/>
<reference evidence="2" key="1">
    <citation type="journal article" date="2014" name="Int. J. Syst. Evol. Microbiol.">
        <title>Complete genome of a new Firmicutes species belonging to the dominant human colonic microbiota ('Ruminococcus bicirculans') reveals two chromosomes and a selective capacity to utilize plant glucans.</title>
        <authorList>
            <consortium name="NISC Comparative Sequencing Program"/>
            <person name="Wegmann U."/>
            <person name="Louis P."/>
            <person name="Goesmann A."/>
            <person name="Henrissat B."/>
            <person name="Duncan S.H."/>
            <person name="Flint H.J."/>
        </authorList>
    </citation>
    <scope>NUCLEOTIDE SEQUENCE</scope>
    <source>
        <strain evidence="2">NBRC 103408</strain>
    </source>
</reference>
<reference evidence="2" key="2">
    <citation type="submission" date="2023-01" db="EMBL/GenBank/DDBJ databases">
        <title>Draft genome sequence of Sneathiella chinensis strain NBRC 103408.</title>
        <authorList>
            <person name="Sun Q."/>
            <person name="Mori K."/>
        </authorList>
    </citation>
    <scope>NUCLEOTIDE SEQUENCE</scope>
    <source>
        <strain evidence="2">NBRC 103408</strain>
    </source>
</reference>
<keyword evidence="3" id="KW-1185">Reference proteome</keyword>
<name>A0ABQ5U4J9_9PROT</name>
<accession>A0ABQ5U4J9</accession>
<sequence length="309" mass="34612">MRRIRNTGIALLFALFLTPLAGLAHARAFQPDNCESRAYDNGRLWQVEKPGGPSSFVFGTMHSKDPRILYLPGIVMQAFTSSPVAIFETSLKDENIDTARAMMFGPASFSLKSEIGADRFQQLSDLIQPYGLTPQVLDRLKIWAAASILSQPAPTSSTGKGNLTLLDKELEKSAYQMKKQVVALETSQDQLGLFDNLPAKVQLEYLEQVMKEYPDLEQDISQMSDNYLAGRTGWIFCNLEDSLEEVSEPLRKMMTEDLIDNRNRTMVNRMREHLETGGAFVAIGALHLPGETGVLKLLEAEGYIIRKRY</sequence>
<evidence type="ECO:0000256" key="1">
    <source>
        <dbReference type="SAM" id="SignalP"/>
    </source>
</evidence>
<dbReference type="InterPro" id="IPR047111">
    <property type="entry name" value="YbaP-like"/>
</dbReference>
<dbReference type="Proteomes" id="UP001161409">
    <property type="component" value="Unassembled WGS sequence"/>
</dbReference>